<dbReference type="SMART" id="SM00054">
    <property type="entry name" value="EFh"/>
    <property type="match status" value="5"/>
</dbReference>
<dbReference type="PANTHER" id="PTHR10827:SF98">
    <property type="entry name" value="45 KDA CALCIUM-BINDING PROTEIN"/>
    <property type="match status" value="1"/>
</dbReference>
<dbReference type="EMBL" id="HBHX01040749">
    <property type="protein sequence ID" value="CAE0121911.1"/>
    <property type="molecule type" value="Transcribed_RNA"/>
</dbReference>
<keyword evidence="2" id="KW-0677">Repeat</keyword>
<accession>A0A7S3B448</accession>
<evidence type="ECO:0000256" key="4">
    <source>
        <dbReference type="SAM" id="SignalP"/>
    </source>
</evidence>
<dbReference type="InterPro" id="IPR002048">
    <property type="entry name" value="EF_hand_dom"/>
</dbReference>
<dbReference type="PROSITE" id="PS00018">
    <property type="entry name" value="EF_HAND_1"/>
    <property type="match status" value="3"/>
</dbReference>
<keyword evidence="3" id="KW-0106">Calcium</keyword>
<dbReference type="InterPro" id="IPR011992">
    <property type="entry name" value="EF-hand-dom_pair"/>
</dbReference>
<dbReference type="PROSITE" id="PS50222">
    <property type="entry name" value="EF_HAND_2"/>
    <property type="match status" value="2"/>
</dbReference>
<proteinExistence type="predicted"/>
<name>A0A7S3B448_9EUKA</name>
<keyword evidence="4" id="KW-0732">Signal</keyword>
<gene>
    <name evidence="6" type="ORF">HERI1096_LOCUS22612</name>
</gene>
<evidence type="ECO:0000313" key="6">
    <source>
        <dbReference type="EMBL" id="CAE0121911.1"/>
    </source>
</evidence>
<organism evidence="6">
    <name type="scientific">Haptolina ericina</name>
    <dbReference type="NCBI Taxonomy" id="156174"/>
    <lineage>
        <taxon>Eukaryota</taxon>
        <taxon>Haptista</taxon>
        <taxon>Haptophyta</taxon>
        <taxon>Prymnesiophyceae</taxon>
        <taxon>Prymnesiales</taxon>
        <taxon>Prymnesiaceae</taxon>
        <taxon>Haptolina</taxon>
    </lineage>
</organism>
<feature type="signal peptide" evidence="4">
    <location>
        <begin position="1"/>
        <end position="21"/>
    </location>
</feature>
<keyword evidence="1" id="KW-0479">Metal-binding</keyword>
<evidence type="ECO:0000259" key="5">
    <source>
        <dbReference type="PROSITE" id="PS50222"/>
    </source>
</evidence>
<sequence>MRMQFVLCVASAACLWSSVSCQQLIKLMSSAQMKMLHAAMDGDGDELVSFEEASNVVRELRTAEAWRQGMPIMQNMDSNKDGFLSHAELVEDLSHFRIPLARKAAFADSFASFDEDGDGLLSSDEVLPLINFMFPFQKLDSNQNGVLTLSEFRAIAAPKLTGAPAAEVAKSKAESKVIFVALDADSDGRLSGKEHYTYESGIYAGLAALRKLFELSDTTGDGLISADEMVECRSNQQFGGSAAYHHSQDWINRIEQVVRAAQQQQQQAKGKGKAEL</sequence>
<evidence type="ECO:0000256" key="1">
    <source>
        <dbReference type="ARBA" id="ARBA00022723"/>
    </source>
</evidence>
<reference evidence="6" key="1">
    <citation type="submission" date="2021-01" db="EMBL/GenBank/DDBJ databases">
        <authorList>
            <person name="Corre E."/>
            <person name="Pelletier E."/>
            <person name="Niang G."/>
            <person name="Scheremetjew M."/>
            <person name="Finn R."/>
            <person name="Kale V."/>
            <person name="Holt S."/>
            <person name="Cochrane G."/>
            <person name="Meng A."/>
            <person name="Brown T."/>
            <person name="Cohen L."/>
        </authorList>
    </citation>
    <scope>NUCLEOTIDE SEQUENCE</scope>
    <source>
        <strain evidence="6">CCMP281</strain>
    </source>
</reference>
<dbReference type="GO" id="GO:0005509">
    <property type="term" value="F:calcium ion binding"/>
    <property type="evidence" value="ECO:0007669"/>
    <property type="project" value="InterPro"/>
</dbReference>
<dbReference type="GO" id="GO:0005783">
    <property type="term" value="C:endoplasmic reticulum"/>
    <property type="evidence" value="ECO:0007669"/>
    <property type="project" value="TreeGrafter"/>
</dbReference>
<evidence type="ECO:0000256" key="3">
    <source>
        <dbReference type="ARBA" id="ARBA00022837"/>
    </source>
</evidence>
<feature type="domain" description="EF-hand" evidence="5">
    <location>
        <begin position="204"/>
        <end position="239"/>
    </location>
</feature>
<protein>
    <recommendedName>
        <fullName evidence="5">EF-hand domain-containing protein</fullName>
    </recommendedName>
</protein>
<dbReference type="PROSITE" id="PS51257">
    <property type="entry name" value="PROKAR_LIPOPROTEIN"/>
    <property type="match status" value="1"/>
</dbReference>
<dbReference type="PANTHER" id="PTHR10827">
    <property type="entry name" value="RETICULOCALBIN"/>
    <property type="match status" value="1"/>
</dbReference>
<feature type="chain" id="PRO_5031321480" description="EF-hand domain-containing protein" evidence="4">
    <location>
        <begin position="22"/>
        <end position="276"/>
    </location>
</feature>
<feature type="domain" description="EF-hand" evidence="5">
    <location>
        <begin position="101"/>
        <end position="136"/>
    </location>
</feature>
<evidence type="ECO:0000256" key="2">
    <source>
        <dbReference type="ARBA" id="ARBA00022737"/>
    </source>
</evidence>
<dbReference type="SUPFAM" id="SSF47473">
    <property type="entry name" value="EF-hand"/>
    <property type="match status" value="2"/>
</dbReference>
<dbReference type="Pfam" id="PF13202">
    <property type="entry name" value="EF-hand_5"/>
    <property type="match status" value="4"/>
</dbReference>
<dbReference type="AlphaFoldDB" id="A0A7S3B448"/>
<dbReference type="InterPro" id="IPR018247">
    <property type="entry name" value="EF_Hand_1_Ca_BS"/>
</dbReference>
<dbReference type="Gene3D" id="1.10.238.10">
    <property type="entry name" value="EF-hand"/>
    <property type="match status" value="3"/>
</dbReference>